<keyword evidence="1" id="KW-0732">Signal</keyword>
<evidence type="ECO:0000256" key="1">
    <source>
        <dbReference type="SAM" id="SignalP"/>
    </source>
</evidence>
<feature type="domain" description="CxC2-like cysteine cluster KDZ transposase-associated" evidence="2">
    <location>
        <begin position="124"/>
        <end position="230"/>
    </location>
</feature>
<dbReference type="InterPro" id="IPR041457">
    <property type="entry name" value="CxC2_KDZ-assoc"/>
</dbReference>
<dbReference type="AlphaFoldDB" id="A0A0C9VAH9"/>
<accession>A0A0C9VAH9</accession>
<feature type="chain" id="PRO_5002214897" description="CxC2-like cysteine cluster KDZ transposase-associated domain-containing protein" evidence="1">
    <location>
        <begin position="24"/>
        <end position="241"/>
    </location>
</feature>
<name>A0A0C9VAH9_SPHS4</name>
<reference evidence="3 4" key="1">
    <citation type="submission" date="2014-06" db="EMBL/GenBank/DDBJ databases">
        <title>Evolutionary Origins and Diversification of the Mycorrhizal Mutualists.</title>
        <authorList>
            <consortium name="DOE Joint Genome Institute"/>
            <consortium name="Mycorrhizal Genomics Consortium"/>
            <person name="Kohler A."/>
            <person name="Kuo A."/>
            <person name="Nagy L.G."/>
            <person name="Floudas D."/>
            <person name="Copeland A."/>
            <person name="Barry K.W."/>
            <person name="Cichocki N."/>
            <person name="Veneault-Fourrey C."/>
            <person name="LaButti K."/>
            <person name="Lindquist E.A."/>
            <person name="Lipzen A."/>
            <person name="Lundell T."/>
            <person name="Morin E."/>
            <person name="Murat C."/>
            <person name="Riley R."/>
            <person name="Ohm R."/>
            <person name="Sun H."/>
            <person name="Tunlid A."/>
            <person name="Henrissat B."/>
            <person name="Grigoriev I.V."/>
            <person name="Hibbett D.S."/>
            <person name="Martin F."/>
        </authorList>
    </citation>
    <scope>NUCLEOTIDE SEQUENCE [LARGE SCALE GENOMIC DNA]</scope>
    <source>
        <strain evidence="3 4">SS14</strain>
    </source>
</reference>
<gene>
    <name evidence="3" type="ORF">M422DRAFT_176337</name>
</gene>
<evidence type="ECO:0000313" key="3">
    <source>
        <dbReference type="EMBL" id="KIJ38567.1"/>
    </source>
</evidence>
<evidence type="ECO:0000259" key="2">
    <source>
        <dbReference type="Pfam" id="PF18803"/>
    </source>
</evidence>
<sequence length="241" mass="27520">MTSSGLCFSIVWAWSAFSPFVSCLYILPSLKDIGCECRPYAPKKKYHEDHLEFQQQLLAAQFWAEEIDSLHGCFSLSHKGPFHVCIDCDYDNLCCTTCLVGDPGLLPLHRIKTWNGSYFEEGSLANISVVLSLGHESSLCLARGGRCYFHLMTVMDLNGLHNVRLKWCQCYTFTMLVEELFRLWWIPTTLTRPGTAFTFRIINHFQMLSHITRTTAWDFCTAMQRITDNIVPDLLLVSASV</sequence>
<evidence type="ECO:0000313" key="4">
    <source>
        <dbReference type="Proteomes" id="UP000054279"/>
    </source>
</evidence>
<organism evidence="3 4">
    <name type="scientific">Sphaerobolus stellatus (strain SS14)</name>
    <dbReference type="NCBI Taxonomy" id="990650"/>
    <lineage>
        <taxon>Eukaryota</taxon>
        <taxon>Fungi</taxon>
        <taxon>Dikarya</taxon>
        <taxon>Basidiomycota</taxon>
        <taxon>Agaricomycotina</taxon>
        <taxon>Agaricomycetes</taxon>
        <taxon>Phallomycetidae</taxon>
        <taxon>Geastrales</taxon>
        <taxon>Sphaerobolaceae</taxon>
        <taxon>Sphaerobolus</taxon>
    </lineage>
</organism>
<dbReference type="Pfam" id="PF18803">
    <property type="entry name" value="CxC2"/>
    <property type="match status" value="1"/>
</dbReference>
<dbReference type="EMBL" id="KN837159">
    <property type="protein sequence ID" value="KIJ38567.1"/>
    <property type="molecule type" value="Genomic_DNA"/>
</dbReference>
<proteinExistence type="predicted"/>
<keyword evidence="4" id="KW-1185">Reference proteome</keyword>
<dbReference type="OrthoDB" id="3149508at2759"/>
<dbReference type="Proteomes" id="UP000054279">
    <property type="component" value="Unassembled WGS sequence"/>
</dbReference>
<feature type="signal peptide" evidence="1">
    <location>
        <begin position="1"/>
        <end position="23"/>
    </location>
</feature>
<protein>
    <recommendedName>
        <fullName evidence="2">CxC2-like cysteine cluster KDZ transposase-associated domain-containing protein</fullName>
    </recommendedName>
</protein>
<dbReference type="HOGENOM" id="CLU_003703_1_1_1"/>